<comment type="caution">
    <text evidence="1">The sequence shown here is derived from an EMBL/GenBank/DDBJ whole genome shotgun (WGS) entry which is preliminary data.</text>
</comment>
<reference evidence="1 2" key="1">
    <citation type="submission" date="2019-07" db="EMBL/GenBank/DDBJ databases">
        <title>The draft genome sequence of Vibrio algivorus M1486.</title>
        <authorList>
            <person name="Meng X."/>
        </authorList>
    </citation>
    <scope>NUCLEOTIDE SEQUENCE [LARGE SCALE GENOMIC DNA]</scope>
    <source>
        <strain evidence="1 2">M1486</strain>
    </source>
</reference>
<accession>A0A557P135</accession>
<protein>
    <submittedName>
        <fullName evidence="1">TIGR02444 family protein</fullName>
    </submittedName>
</protein>
<evidence type="ECO:0000313" key="1">
    <source>
        <dbReference type="EMBL" id="TVO34327.1"/>
    </source>
</evidence>
<dbReference type="InterPro" id="IPR012659">
    <property type="entry name" value="CHP02444"/>
</dbReference>
<name>A0A557P135_9VIBR</name>
<dbReference type="Proteomes" id="UP000319828">
    <property type="component" value="Unassembled WGS sequence"/>
</dbReference>
<evidence type="ECO:0000313" key="2">
    <source>
        <dbReference type="Proteomes" id="UP000319828"/>
    </source>
</evidence>
<dbReference type="Pfam" id="PF09523">
    <property type="entry name" value="DUF2390"/>
    <property type="match status" value="1"/>
</dbReference>
<organism evidence="1 2">
    <name type="scientific">Vibrio algivorus</name>
    <dbReference type="NCBI Taxonomy" id="1667024"/>
    <lineage>
        <taxon>Bacteria</taxon>
        <taxon>Pseudomonadati</taxon>
        <taxon>Pseudomonadota</taxon>
        <taxon>Gammaproteobacteria</taxon>
        <taxon>Vibrionales</taxon>
        <taxon>Vibrionaceae</taxon>
        <taxon>Vibrio</taxon>
    </lineage>
</organism>
<dbReference type="EMBL" id="VMKJ01000032">
    <property type="protein sequence ID" value="TVO34327.1"/>
    <property type="molecule type" value="Genomic_DNA"/>
</dbReference>
<proteinExistence type="predicted"/>
<sequence>MNQYRPLPLTFERLWQFSLQHYGVREIKEACLVLQNRYKGKVNLVLLLKWLDEHELSLNEEQWLQLDNAIERTEPLLQQFRDYRRKVKPHLPDTLYRESLQFELQLERQQQADLVHCINLLDLSPRTGQPMTHVYCQKIGAQRLSQIFYSAEK</sequence>
<dbReference type="NCBIfam" id="TIGR02444">
    <property type="entry name" value="TIGR02444 family protein"/>
    <property type="match status" value="1"/>
</dbReference>
<gene>
    <name evidence="1" type="ORF">FOF44_13825</name>
</gene>
<dbReference type="OrthoDB" id="5795846at2"/>
<dbReference type="AlphaFoldDB" id="A0A557P135"/>
<dbReference type="RefSeq" id="WP_144388773.1">
    <property type="nucleotide sequence ID" value="NZ_CANNCB010000024.1"/>
</dbReference>